<gene>
    <name evidence="2" type="ORF">C8D94_101760</name>
</gene>
<dbReference type="SUPFAM" id="SSF48452">
    <property type="entry name" value="TPR-like"/>
    <property type="match status" value="1"/>
</dbReference>
<feature type="repeat" description="TPR" evidence="1">
    <location>
        <begin position="287"/>
        <end position="320"/>
    </location>
</feature>
<evidence type="ECO:0000313" key="2">
    <source>
        <dbReference type="EMBL" id="RDK88882.1"/>
    </source>
</evidence>
<dbReference type="PANTHER" id="PTHR12558:SF13">
    <property type="entry name" value="CELL DIVISION CYCLE PROTEIN 27 HOMOLOG"/>
    <property type="match status" value="1"/>
</dbReference>
<dbReference type="AlphaFoldDB" id="A0A370QKL9"/>
<evidence type="ECO:0000313" key="3">
    <source>
        <dbReference type="Proteomes" id="UP000255317"/>
    </source>
</evidence>
<evidence type="ECO:0000256" key="1">
    <source>
        <dbReference type="PROSITE-ProRule" id="PRU00339"/>
    </source>
</evidence>
<organism evidence="2 3">
    <name type="scientific">Marinirhabdus gelatinilytica</name>
    <dbReference type="NCBI Taxonomy" id="1703343"/>
    <lineage>
        <taxon>Bacteria</taxon>
        <taxon>Pseudomonadati</taxon>
        <taxon>Bacteroidota</taxon>
        <taxon>Flavobacteriia</taxon>
        <taxon>Flavobacteriales</taxon>
        <taxon>Flavobacteriaceae</taxon>
    </lineage>
</organism>
<dbReference type="InterPro" id="IPR011990">
    <property type="entry name" value="TPR-like_helical_dom_sf"/>
</dbReference>
<dbReference type="Pfam" id="PF13432">
    <property type="entry name" value="TPR_16"/>
    <property type="match status" value="2"/>
</dbReference>
<dbReference type="OrthoDB" id="9810596at2"/>
<name>A0A370QKL9_9FLAO</name>
<dbReference type="PANTHER" id="PTHR12558">
    <property type="entry name" value="CELL DIVISION CYCLE 16,23,27"/>
    <property type="match status" value="1"/>
</dbReference>
<dbReference type="Pfam" id="PF13181">
    <property type="entry name" value="TPR_8"/>
    <property type="match status" value="1"/>
</dbReference>
<accession>A0A370QKL9</accession>
<protein>
    <submittedName>
        <fullName evidence="2">Tetratricopeptide repeat protein</fullName>
    </submittedName>
</protein>
<dbReference type="Gene3D" id="1.25.40.10">
    <property type="entry name" value="Tetratricopeptide repeat domain"/>
    <property type="match status" value="2"/>
</dbReference>
<comment type="caution">
    <text evidence="2">The sequence shown here is derived from an EMBL/GenBank/DDBJ whole genome shotgun (WGS) entry which is preliminary data.</text>
</comment>
<keyword evidence="3" id="KW-1185">Reference proteome</keyword>
<dbReference type="InterPro" id="IPR019734">
    <property type="entry name" value="TPR_rpt"/>
</dbReference>
<dbReference type="RefSeq" id="WP_115122543.1">
    <property type="nucleotide sequence ID" value="NZ_QRAO01000001.1"/>
</dbReference>
<sequence length="378" mass="43675">MNKFSIFIWLVICITKADAQNASALHIGDSLYALGKYSQAIIHFKKTEDAEEKIARAYEALGNTTNAIHYYQTVLAQKKVGELTKYNYGKLLLKAGRHKTADSLFQRLAESTPDNPEFYYCLAIAKEKLRDSTAIYFFKMALKKDPNHQNALYKVAKHQAEKRSFEEAKAKVALGLEADPNNINFLNLKAIIAYVHKDYHNAASIYEKLLQLNQGNAQLHENLALSYNRTNRFEEAIAQYTILINGHDDKNPLWHYNIAKNFEALRYLEKAQHHFEVAIQLQDIPLDDSYIALASVFKKQKEFKKQFETLQKAVRENPENQRAKYLFATAADNYFKDDTKVIPYYEAYLKTFGEDGQYAQFAQQRIKDIKNALHFEKN</sequence>
<keyword evidence="1" id="KW-0802">TPR repeat</keyword>
<reference evidence="2 3" key="1">
    <citation type="submission" date="2018-07" db="EMBL/GenBank/DDBJ databases">
        <title>Genomic Encyclopedia of Type Strains, Phase IV (KMG-IV): sequencing the most valuable type-strain genomes for metagenomic binning, comparative biology and taxonomic classification.</title>
        <authorList>
            <person name="Goeker M."/>
        </authorList>
    </citation>
    <scope>NUCLEOTIDE SEQUENCE [LARGE SCALE GENOMIC DNA]</scope>
    <source>
        <strain evidence="2 3">DSM 101478</strain>
    </source>
</reference>
<dbReference type="PROSITE" id="PS50005">
    <property type="entry name" value="TPR"/>
    <property type="match status" value="1"/>
</dbReference>
<dbReference type="SMART" id="SM00028">
    <property type="entry name" value="TPR"/>
    <property type="match status" value="5"/>
</dbReference>
<dbReference type="EMBL" id="QRAO01000001">
    <property type="protein sequence ID" value="RDK88882.1"/>
    <property type="molecule type" value="Genomic_DNA"/>
</dbReference>
<dbReference type="Proteomes" id="UP000255317">
    <property type="component" value="Unassembled WGS sequence"/>
</dbReference>
<proteinExistence type="predicted"/>